<dbReference type="InterPro" id="IPR047112">
    <property type="entry name" value="RecG/Mfd"/>
</dbReference>
<dbReference type="SMART" id="SM00490">
    <property type="entry name" value="HELICc"/>
    <property type="match status" value="1"/>
</dbReference>
<dbReference type="PROSITE" id="PS51192">
    <property type="entry name" value="HELICASE_ATP_BIND_1"/>
    <property type="match status" value="1"/>
</dbReference>
<dbReference type="Gene3D" id="2.40.10.170">
    <property type="match status" value="1"/>
</dbReference>
<dbReference type="GO" id="GO:0005524">
    <property type="term" value="F:ATP binding"/>
    <property type="evidence" value="ECO:0007669"/>
    <property type="project" value="UniProtKB-UniRule"/>
</dbReference>
<dbReference type="InterPro" id="IPR041471">
    <property type="entry name" value="UvrB_inter"/>
</dbReference>
<evidence type="ECO:0000256" key="4">
    <source>
        <dbReference type="ARBA" id="ARBA00022763"/>
    </source>
</evidence>
<evidence type="ECO:0000313" key="16">
    <source>
        <dbReference type="EMBL" id="ALH96208.1"/>
    </source>
</evidence>
<evidence type="ECO:0000256" key="5">
    <source>
        <dbReference type="ARBA" id="ARBA00022801"/>
    </source>
</evidence>
<keyword evidence="4 13" id="KW-0227">DNA damage</keyword>
<comment type="subcellular location">
    <subcellularLocation>
        <location evidence="1 13">Cytoplasm</location>
    </subcellularLocation>
</comment>
<dbReference type="Proteomes" id="UP000064939">
    <property type="component" value="Chromosome"/>
</dbReference>
<dbReference type="STRING" id="1324350.AOY20_12055"/>
<dbReference type="GO" id="GO:0000716">
    <property type="term" value="P:transcription-coupled nucleotide-excision repair, DNA damage recognition"/>
    <property type="evidence" value="ECO:0007669"/>
    <property type="project" value="UniProtKB-UniRule"/>
</dbReference>
<evidence type="ECO:0000256" key="7">
    <source>
        <dbReference type="ARBA" id="ARBA00022840"/>
    </source>
</evidence>
<dbReference type="EMBL" id="CP012808">
    <property type="protein sequence ID" value="ALH96208.1"/>
    <property type="molecule type" value="Genomic_DNA"/>
</dbReference>
<dbReference type="SMART" id="SM01058">
    <property type="entry name" value="CarD_TRCF"/>
    <property type="match status" value="1"/>
</dbReference>
<keyword evidence="8 13" id="KW-0238">DNA-binding</keyword>
<comment type="similarity">
    <text evidence="10 13">In the N-terminal section; belongs to the UvrB family.</text>
</comment>
<dbReference type="InterPro" id="IPR036101">
    <property type="entry name" value="CarD-like/TRCF_RID_sf"/>
</dbReference>
<evidence type="ECO:0000256" key="9">
    <source>
        <dbReference type="ARBA" id="ARBA00023204"/>
    </source>
</evidence>
<feature type="domain" description="Helicase ATP-binding" evidence="14">
    <location>
        <begin position="620"/>
        <end position="781"/>
    </location>
</feature>
<dbReference type="InterPro" id="IPR001650">
    <property type="entry name" value="Helicase_C-like"/>
</dbReference>
<dbReference type="InterPro" id="IPR048635">
    <property type="entry name" value="MFD_D3"/>
</dbReference>
<dbReference type="Pfam" id="PF00270">
    <property type="entry name" value="DEAD"/>
    <property type="match status" value="1"/>
</dbReference>
<dbReference type="NCBIfam" id="NF007966">
    <property type="entry name" value="PRK10689.1"/>
    <property type="match status" value="1"/>
</dbReference>
<dbReference type="GO" id="GO:0005737">
    <property type="term" value="C:cytoplasm"/>
    <property type="evidence" value="ECO:0007669"/>
    <property type="project" value="UniProtKB-SubCell"/>
</dbReference>
<dbReference type="SUPFAM" id="SSF143517">
    <property type="entry name" value="TRCF domain-like"/>
    <property type="match status" value="1"/>
</dbReference>
<evidence type="ECO:0000256" key="12">
    <source>
        <dbReference type="ARBA" id="ARBA00070128"/>
    </source>
</evidence>
<proteinExistence type="inferred from homology"/>
<accession>A0A0N9VFS0</accession>
<dbReference type="Pfam" id="PF02559">
    <property type="entry name" value="CarD_TRCF_RID"/>
    <property type="match status" value="1"/>
</dbReference>
<evidence type="ECO:0000313" key="17">
    <source>
        <dbReference type="Proteomes" id="UP000064939"/>
    </source>
</evidence>
<keyword evidence="3 13" id="KW-0547">Nucleotide-binding</keyword>
<evidence type="ECO:0000256" key="1">
    <source>
        <dbReference type="ARBA" id="ARBA00004496"/>
    </source>
</evidence>
<evidence type="ECO:0000259" key="14">
    <source>
        <dbReference type="PROSITE" id="PS51192"/>
    </source>
</evidence>
<dbReference type="SUPFAM" id="SSF52540">
    <property type="entry name" value="P-loop containing nucleoside triphosphate hydrolases"/>
    <property type="match status" value="3"/>
</dbReference>
<dbReference type="SMART" id="SM00487">
    <property type="entry name" value="DEXDc"/>
    <property type="match status" value="1"/>
</dbReference>
<dbReference type="Gene3D" id="3.90.1150.50">
    <property type="entry name" value="Transcription-repair-coupling factor, D7 domain"/>
    <property type="match status" value="1"/>
</dbReference>
<dbReference type="Gene3D" id="3.40.50.11140">
    <property type="match status" value="1"/>
</dbReference>
<keyword evidence="6" id="KW-0347">Helicase</keyword>
<evidence type="ECO:0000256" key="10">
    <source>
        <dbReference type="ARBA" id="ARBA00061104"/>
    </source>
</evidence>
<dbReference type="PANTHER" id="PTHR47964:SF1">
    <property type="entry name" value="ATP-DEPENDENT DNA HELICASE HOMOLOG RECG, CHLOROPLASTIC"/>
    <property type="match status" value="1"/>
</dbReference>
<dbReference type="Pfam" id="PF00271">
    <property type="entry name" value="Helicase_C"/>
    <property type="match status" value="1"/>
</dbReference>
<dbReference type="HAMAP" id="MF_00969">
    <property type="entry name" value="TRCF"/>
    <property type="match status" value="1"/>
</dbReference>
<dbReference type="InterPro" id="IPR014001">
    <property type="entry name" value="Helicase_ATP-bd"/>
</dbReference>
<dbReference type="InterPro" id="IPR027417">
    <property type="entry name" value="P-loop_NTPase"/>
</dbReference>
<dbReference type="GO" id="GO:0016787">
    <property type="term" value="F:hydrolase activity"/>
    <property type="evidence" value="ECO:0007669"/>
    <property type="project" value="UniProtKB-KW"/>
</dbReference>
<evidence type="ECO:0000256" key="3">
    <source>
        <dbReference type="ARBA" id="ARBA00022741"/>
    </source>
</evidence>
<dbReference type="SUPFAM" id="SSF141259">
    <property type="entry name" value="CarD-like"/>
    <property type="match status" value="1"/>
</dbReference>
<evidence type="ECO:0000256" key="8">
    <source>
        <dbReference type="ARBA" id="ARBA00023125"/>
    </source>
</evidence>
<dbReference type="EC" id="3.6.4.-" evidence="13"/>
<dbReference type="Gene3D" id="3.30.2060.10">
    <property type="entry name" value="Penicillin-binding protein 1b domain"/>
    <property type="match status" value="1"/>
</dbReference>
<organism evidence="16 17">
    <name type="scientific">Acinetobacter equi</name>
    <dbReference type="NCBI Taxonomy" id="1324350"/>
    <lineage>
        <taxon>Bacteria</taxon>
        <taxon>Pseudomonadati</taxon>
        <taxon>Pseudomonadota</taxon>
        <taxon>Gammaproteobacteria</taxon>
        <taxon>Moraxellales</taxon>
        <taxon>Moraxellaceae</taxon>
        <taxon>Acinetobacter</taxon>
    </lineage>
</organism>
<dbReference type="GO" id="GO:0006355">
    <property type="term" value="P:regulation of DNA-templated transcription"/>
    <property type="evidence" value="ECO:0007669"/>
    <property type="project" value="UniProtKB-UniRule"/>
</dbReference>
<dbReference type="InterPro" id="IPR037235">
    <property type="entry name" value="TRCF-like_C_D7"/>
</dbReference>
<dbReference type="KEGG" id="aei:AOY20_12055"/>
<evidence type="ECO:0000256" key="13">
    <source>
        <dbReference type="HAMAP-Rule" id="MF_00969"/>
    </source>
</evidence>
<name>A0A0N9VFS0_9GAMM</name>
<keyword evidence="2 13" id="KW-0963">Cytoplasm</keyword>
<comment type="similarity">
    <text evidence="11 13">In the C-terminal section; belongs to the helicase family. RecG subfamily.</text>
</comment>
<dbReference type="SMART" id="SM00982">
    <property type="entry name" value="TRCF"/>
    <property type="match status" value="1"/>
</dbReference>
<dbReference type="Pfam" id="PF03461">
    <property type="entry name" value="TRCF"/>
    <property type="match status" value="1"/>
</dbReference>
<dbReference type="Pfam" id="PF21132">
    <property type="entry name" value="MFD_D3"/>
    <property type="match status" value="1"/>
</dbReference>
<reference evidence="16 17" key="1">
    <citation type="journal article" date="2015" name="Int. J. Syst. Evol. Microbiol.">
        <title>Acinetobacter equi sp. nov. isolated from horse faeces.</title>
        <authorList>
            <person name="Poppel M.T."/>
            <person name="Skiebe E."/>
            <person name="Laue M."/>
            <person name="Bergmann H."/>
            <person name="Ebersberger I."/>
            <person name="Garn T."/>
            <person name="Fruth A."/>
            <person name="Baumgardt S."/>
            <person name="Busse H.J."/>
            <person name="Wilharm G."/>
        </authorList>
    </citation>
    <scope>NUCLEOTIDE SEQUENCE [LARGE SCALE GENOMIC DNA]</scope>
    <source>
        <strain evidence="16 17">114</strain>
    </source>
</reference>
<dbReference type="OrthoDB" id="9804325at2"/>
<dbReference type="PROSITE" id="PS51194">
    <property type="entry name" value="HELICASE_CTER"/>
    <property type="match status" value="1"/>
</dbReference>
<dbReference type="InterPro" id="IPR005118">
    <property type="entry name" value="TRCF_C"/>
</dbReference>
<dbReference type="CDD" id="cd17991">
    <property type="entry name" value="DEXHc_TRCF"/>
    <property type="match status" value="1"/>
</dbReference>
<dbReference type="InterPro" id="IPR003711">
    <property type="entry name" value="CarD-like/TRCF_RID"/>
</dbReference>
<protein>
    <recommendedName>
        <fullName evidence="12 13">Transcription-repair-coupling factor</fullName>
        <shortName evidence="13">TRCF</shortName>
        <ecNumber evidence="13">3.6.4.-</ecNumber>
    </recommendedName>
</protein>
<evidence type="ECO:0000256" key="6">
    <source>
        <dbReference type="ARBA" id="ARBA00022806"/>
    </source>
</evidence>
<evidence type="ECO:0000256" key="11">
    <source>
        <dbReference type="ARBA" id="ARBA00061399"/>
    </source>
</evidence>
<keyword evidence="5 13" id="KW-0378">Hydrolase</keyword>
<dbReference type="AlphaFoldDB" id="A0A0N9VFS0"/>
<feature type="domain" description="Helicase C-terminal" evidence="15">
    <location>
        <begin position="802"/>
        <end position="956"/>
    </location>
</feature>
<dbReference type="FunFam" id="3.40.50.300:FF:000546">
    <property type="entry name" value="Transcription-repair-coupling factor"/>
    <property type="match status" value="1"/>
</dbReference>
<keyword evidence="9 13" id="KW-0234">DNA repair</keyword>
<dbReference type="InterPro" id="IPR004576">
    <property type="entry name" value="Mfd"/>
</dbReference>
<dbReference type="NCBIfam" id="TIGR00580">
    <property type="entry name" value="mfd"/>
    <property type="match status" value="1"/>
</dbReference>
<evidence type="ECO:0000259" key="15">
    <source>
        <dbReference type="PROSITE" id="PS51194"/>
    </source>
</evidence>
<dbReference type="PANTHER" id="PTHR47964">
    <property type="entry name" value="ATP-DEPENDENT DNA HELICASE HOMOLOG RECG, CHLOROPLASTIC"/>
    <property type="match status" value="1"/>
</dbReference>
<dbReference type="Gene3D" id="3.40.50.300">
    <property type="entry name" value="P-loop containing nucleotide triphosphate hydrolases"/>
    <property type="match status" value="2"/>
</dbReference>
<sequence length="1153" mass="130800">MFQEEISKLDLDRLKAGEKRWIGNLQGSAAALLFKEISEHSKKLFVIVARNNQHLSQLESEFEFYGLKPTIFPDWEILPYDRLSPHQDIVSERLAILSNIPQNGVLLVSASTIAQRVAPVSWVLGEHFDIQVGQKFALEQQKQRLIQAGYHLVDTVYDHGEFAVRGSIVDIYASGQQAPIRIDLFDDEVETLKFFDPETQRTIEPLNHFKVLPAKEFPLKEGRSVFRNRYADMFPTANPKKNSIYQDVLDGIASPGIEFYLPLFFEEDAMESQSSLFSYLPNHSIVITDRHLDDELASYWKEIQRRYEDRRHNIDQPLLAPEYLFIPPNSVLEKLNQFGRCISSSQIFDEKAGVLNVVTEAPPRLAVEPKQEQPFSAVKDYIDTANFPVLLVAESAGRRETLRDVLRASLGEIPIVENFQNFLQSSYSIAITNAPLDRGLVLLDKLSVISENQLYEHRVVQRRRKRQQEVSEEFLIRSLTELSIGAPVVHIDYGVGRYAGLITLSIDDQDHEFLQLDYADAAKVYVPVTNLHLISRYSGGDPDLAPLHKLGTDVWSKAKRKALEQIHDVAAELLHIQARRQAKPGFGFEIDEKLYMQFASGFAYEETLDQANAIEATLYDMQKAKPMDRLVCGDVGFGKTEVAMRAAFVAVQNNKQVAVLVPTTLLAQQHYESFKDRFADWPIRIEVLSRFGSSKSHTKIIEDLVDGKVDIVIGTHKILQENIQFKNLGLMIVDEEHRFGVRDKERIKAMRADVDMLTLTATPIPRTLNMAFSGMRDLSIIATPPARRLAVKTFVQEQTGDSVKEAILRELLRGGQVYFLHNEVETIERTAESLRELVPEARVAVAHGQMREKELEQAMQQFYHKEYNVLVCSTIIETGIDVPNANTIIIERADKLGLAQLHQLRGRVGRSHHQAYAYLLVPSIKGLKGDAEKRLDAITRASALGAGFMLATEDLEIRGAGELLGEQQSGSMQAIGYSLYMEMLEKATKAIQKGKTPNFDAPLSLTAEINLHMPALIPDDYLGDVHQRLLFYKRISNTDTQEKLDHIRMELIDRFGIPPEPVKQLFAVHQIRLKAEQLGITKIDISSHGGYIEFSPDTPVQAMTIIQMMQKQPTYFRMDGGQRLKIMVMLEDYLKRIQFINDILGQLLKDMRA</sequence>
<dbReference type="InterPro" id="IPR011545">
    <property type="entry name" value="DEAD/DEAH_box_helicase_dom"/>
</dbReference>
<dbReference type="FunFam" id="3.40.50.300:FF:000300">
    <property type="entry name" value="Transcription-repair-coupling factor"/>
    <property type="match status" value="1"/>
</dbReference>
<dbReference type="Pfam" id="PF17757">
    <property type="entry name" value="UvrB_inter"/>
    <property type="match status" value="1"/>
</dbReference>
<keyword evidence="7 13" id="KW-0067">ATP-binding</keyword>
<dbReference type="Gene3D" id="3.40.50.11180">
    <property type="match status" value="1"/>
</dbReference>
<evidence type="ECO:0000256" key="2">
    <source>
        <dbReference type="ARBA" id="ARBA00022490"/>
    </source>
</evidence>
<keyword evidence="17" id="KW-1185">Reference proteome</keyword>
<gene>
    <name evidence="13" type="primary">mfd</name>
    <name evidence="16" type="ORF">AOY20_12055</name>
</gene>
<dbReference type="GO" id="GO:0003684">
    <property type="term" value="F:damaged DNA binding"/>
    <property type="evidence" value="ECO:0007669"/>
    <property type="project" value="InterPro"/>
</dbReference>
<dbReference type="RefSeq" id="WP_054582091.1">
    <property type="nucleotide sequence ID" value="NZ_CP012808.1"/>
</dbReference>
<comment type="function">
    <text evidence="13">Couples transcription and DNA repair by recognizing RNA polymerase (RNAP) stalled at DNA lesions. Mediates ATP-dependent release of RNAP and its truncated transcript from the DNA, and recruitment of nucleotide excision repair machinery to the damaged site.</text>
</comment>
<dbReference type="GO" id="GO:0003678">
    <property type="term" value="F:DNA helicase activity"/>
    <property type="evidence" value="ECO:0007669"/>
    <property type="project" value="TreeGrafter"/>
</dbReference>